<dbReference type="SMART" id="SM00028">
    <property type="entry name" value="TPR"/>
    <property type="match status" value="9"/>
</dbReference>
<feature type="repeat" description="TPR" evidence="4">
    <location>
        <begin position="81"/>
        <end position="114"/>
    </location>
</feature>
<dbReference type="SUPFAM" id="SSF48452">
    <property type="entry name" value="TPR-like"/>
    <property type="match status" value="3"/>
</dbReference>
<dbReference type="Pfam" id="PF13181">
    <property type="entry name" value="TPR_8"/>
    <property type="match status" value="2"/>
</dbReference>
<evidence type="ECO:0000256" key="1">
    <source>
        <dbReference type="ARBA" id="ARBA00022737"/>
    </source>
</evidence>
<name>A0A812CSP0_ACAPH</name>
<accession>A0A812CSP0</accession>
<sequence>MTADQKEATAEIAEKRKEEGNSFFKTAAYPDALLCYEDAIRMCPTHAPYYGNRSATYIMMSKYSEALADARIAVSLDDTFVKGHLREAKCHLMLGESSAAIRSYETVLQLEPSNLIALKEIKLAQQMQEFENMAEGDFIKQDYRRAVYCIDRCLDLSSSCLKFKIKKAEALCLLGRLQESQELANDVLQRDNMNADALFVRGMCLYYQDSIEKAFQHFQQVLKLVPDHHKSKEVYKRAKSMLSKKEEGNQAFRFGNLEEAYKLYSDALLIDPHNKYTNSKLYFNRATVCSKLNKLEESVCDCTKAIELDDSYIKAYLRRAKCYTDLEKYEEAVRDYEQVYKLDKSKENKQILLEAKRMLKKSKRKDYYKILGVNKSASEEEIKKAYKKRALVHHPDRHSHDPPEVQKSEEAKFKEVGEAFNVLSDVKKRARYDNGFDMDDNDIAFDQIDPTQIFATFFGNQGCAFRGATGGFPGGQGFSGFTFQFG</sequence>
<dbReference type="OrthoDB" id="765884at2759"/>
<feature type="repeat" description="TPR" evidence="4">
    <location>
        <begin position="241"/>
        <end position="274"/>
    </location>
</feature>
<feature type="domain" description="J" evidence="5">
    <location>
        <begin position="366"/>
        <end position="436"/>
    </location>
</feature>
<dbReference type="PROSITE" id="PS00636">
    <property type="entry name" value="DNAJ_1"/>
    <property type="match status" value="1"/>
</dbReference>
<dbReference type="AlphaFoldDB" id="A0A812CSP0"/>
<dbReference type="Proteomes" id="UP000597762">
    <property type="component" value="Unassembled WGS sequence"/>
</dbReference>
<keyword evidence="7" id="KW-1185">Reference proteome</keyword>
<gene>
    <name evidence="6" type="ORF">SPHA_39919</name>
</gene>
<comment type="caution">
    <text evidence="6">The sequence shown here is derived from an EMBL/GenBank/DDBJ whole genome shotgun (WGS) entry which is preliminary data.</text>
</comment>
<proteinExistence type="predicted"/>
<dbReference type="Pfam" id="PF00226">
    <property type="entry name" value="DnaJ"/>
    <property type="match status" value="1"/>
</dbReference>
<organism evidence="6 7">
    <name type="scientific">Acanthosepion pharaonis</name>
    <name type="common">Pharaoh cuttlefish</name>
    <name type="synonym">Sepia pharaonis</name>
    <dbReference type="NCBI Taxonomy" id="158019"/>
    <lineage>
        <taxon>Eukaryota</taxon>
        <taxon>Metazoa</taxon>
        <taxon>Spiralia</taxon>
        <taxon>Lophotrochozoa</taxon>
        <taxon>Mollusca</taxon>
        <taxon>Cephalopoda</taxon>
        <taxon>Coleoidea</taxon>
        <taxon>Decapodiformes</taxon>
        <taxon>Sepiida</taxon>
        <taxon>Sepiina</taxon>
        <taxon>Sepiidae</taxon>
        <taxon>Acanthosepion</taxon>
    </lineage>
</organism>
<dbReference type="PROSITE" id="PS50005">
    <property type="entry name" value="TPR"/>
    <property type="match status" value="4"/>
</dbReference>
<dbReference type="FunFam" id="1.25.40.10:FF:000097">
    <property type="entry name" value="DnaJ homolog subfamily C member 7 homolog"/>
    <property type="match status" value="1"/>
</dbReference>
<dbReference type="InterPro" id="IPR036869">
    <property type="entry name" value="J_dom_sf"/>
</dbReference>
<dbReference type="PRINTS" id="PR00625">
    <property type="entry name" value="JDOMAIN"/>
</dbReference>
<evidence type="ECO:0000256" key="4">
    <source>
        <dbReference type="PROSITE-ProRule" id="PRU00339"/>
    </source>
</evidence>
<dbReference type="PANTHER" id="PTHR45188:SF2">
    <property type="entry name" value="DNAJ HOMOLOG SUBFAMILY C MEMBER 7"/>
    <property type="match status" value="1"/>
</dbReference>
<reference evidence="6" key="1">
    <citation type="submission" date="2021-01" db="EMBL/GenBank/DDBJ databases">
        <authorList>
            <person name="Li R."/>
            <person name="Bekaert M."/>
        </authorList>
    </citation>
    <scope>NUCLEOTIDE SEQUENCE</scope>
    <source>
        <strain evidence="6">Farmed</strain>
    </source>
</reference>
<keyword evidence="2 4" id="KW-0802">TPR repeat</keyword>
<dbReference type="InterPro" id="IPR018253">
    <property type="entry name" value="DnaJ_domain_CS"/>
</dbReference>
<dbReference type="InterPro" id="IPR011990">
    <property type="entry name" value="TPR-like_helical_dom_sf"/>
</dbReference>
<evidence type="ECO:0000256" key="3">
    <source>
        <dbReference type="ARBA" id="ARBA00023186"/>
    </source>
</evidence>
<dbReference type="PANTHER" id="PTHR45188">
    <property type="entry name" value="DNAJ PROTEIN P58IPK HOMOLOG"/>
    <property type="match status" value="1"/>
</dbReference>
<dbReference type="Pfam" id="PF07719">
    <property type="entry name" value="TPR_2"/>
    <property type="match status" value="1"/>
</dbReference>
<dbReference type="SMART" id="SM00271">
    <property type="entry name" value="DnaJ"/>
    <property type="match status" value="1"/>
</dbReference>
<dbReference type="Gene3D" id="1.10.287.110">
    <property type="entry name" value="DnaJ domain"/>
    <property type="match status" value="1"/>
</dbReference>
<keyword evidence="1" id="KW-0677">Repeat</keyword>
<dbReference type="InterPro" id="IPR013105">
    <property type="entry name" value="TPR_2"/>
</dbReference>
<dbReference type="EMBL" id="CAHIKZ030001877">
    <property type="protein sequence ID" value="CAE1276274.1"/>
    <property type="molecule type" value="Genomic_DNA"/>
</dbReference>
<feature type="repeat" description="TPR" evidence="4">
    <location>
        <begin position="313"/>
        <end position="346"/>
    </location>
</feature>
<evidence type="ECO:0000313" key="6">
    <source>
        <dbReference type="EMBL" id="CAE1276274.1"/>
    </source>
</evidence>
<protein>
    <submittedName>
        <fullName evidence="6">DNAJC7</fullName>
    </submittedName>
</protein>
<dbReference type="PROSITE" id="PS50076">
    <property type="entry name" value="DNAJ_2"/>
    <property type="match status" value="1"/>
</dbReference>
<dbReference type="SUPFAM" id="SSF46565">
    <property type="entry name" value="Chaperone J-domain"/>
    <property type="match status" value="1"/>
</dbReference>
<dbReference type="InterPro" id="IPR001623">
    <property type="entry name" value="DnaJ_domain"/>
</dbReference>
<feature type="repeat" description="TPR" evidence="4">
    <location>
        <begin position="195"/>
        <end position="228"/>
    </location>
</feature>
<evidence type="ECO:0000256" key="2">
    <source>
        <dbReference type="ARBA" id="ARBA00022803"/>
    </source>
</evidence>
<dbReference type="InterPro" id="IPR019734">
    <property type="entry name" value="TPR_rpt"/>
</dbReference>
<evidence type="ECO:0000259" key="5">
    <source>
        <dbReference type="PROSITE" id="PS50076"/>
    </source>
</evidence>
<keyword evidence="3" id="KW-0143">Chaperone</keyword>
<dbReference type="Gene3D" id="1.25.40.10">
    <property type="entry name" value="Tetratricopeptide repeat domain"/>
    <property type="match status" value="1"/>
</dbReference>
<dbReference type="CDD" id="cd06257">
    <property type="entry name" value="DnaJ"/>
    <property type="match status" value="1"/>
</dbReference>
<evidence type="ECO:0000313" key="7">
    <source>
        <dbReference type="Proteomes" id="UP000597762"/>
    </source>
</evidence>